<dbReference type="Gene3D" id="2.60.40.10">
    <property type="entry name" value="Immunoglobulins"/>
    <property type="match status" value="1"/>
</dbReference>
<evidence type="ECO:0000256" key="2">
    <source>
        <dbReference type="SAM" id="Phobius"/>
    </source>
</evidence>
<dbReference type="EMBL" id="JACVVK020000276">
    <property type="protein sequence ID" value="KAK7480679.1"/>
    <property type="molecule type" value="Genomic_DNA"/>
</dbReference>
<keyword evidence="2" id="KW-0812">Transmembrane</keyword>
<feature type="domain" description="Ig-like" evidence="3">
    <location>
        <begin position="5"/>
        <end position="78"/>
    </location>
</feature>
<dbReference type="InterPro" id="IPR013783">
    <property type="entry name" value="Ig-like_fold"/>
</dbReference>
<dbReference type="SMART" id="SM00409">
    <property type="entry name" value="IG"/>
    <property type="match status" value="2"/>
</dbReference>
<protein>
    <recommendedName>
        <fullName evidence="3">Ig-like domain-containing protein</fullName>
    </recommendedName>
</protein>
<dbReference type="AlphaFoldDB" id="A0ABD0K059"/>
<keyword evidence="2" id="KW-1133">Transmembrane helix</keyword>
<evidence type="ECO:0000313" key="5">
    <source>
        <dbReference type="Proteomes" id="UP001519460"/>
    </source>
</evidence>
<evidence type="ECO:0000256" key="1">
    <source>
        <dbReference type="SAM" id="MobiDB-lite"/>
    </source>
</evidence>
<keyword evidence="2" id="KW-0472">Membrane</keyword>
<feature type="transmembrane region" description="Helical" evidence="2">
    <location>
        <begin position="416"/>
        <end position="441"/>
    </location>
</feature>
<keyword evidence="5" id="KW-1185">Reference proteome</keyword>
<feature type="compositionally biased region" description="Basic and acidic residues" evidence="1">
    <location>
        <begin position="691"/>
        <end position="707"/>
    </location>
</feature>
<evidence type="ECO:0000259" key="3">
    <source>
        <dbReference type="PROSITE" id="PS50835"/>
    </source>
</evidence>
<feature type="region of interest" description="Disordered" evidence="1">
    <location>
        <begin position="503"/>
        <end position="531"/>
    </location>
</feature>
<dbReference type="InterPro" id="IPR036179">
    <property type="entry name" value="Ig-like_dom_sf"/>
</dbReference>
<organism evidence="4 5">
    <name type="scientific">Batillaria attramentaria</name>
    <dbReference type="NCBI Taxonomy" id="370345"/>
    <lineage>
        <taxon>Eukaryota</taxon>
        <taxon>Metazoa</taxon>
        <taxon>Spiralia</taxon>
        <taxon>Lophotrochozoa</taxon>
        <taxon>Mollusca</taxon>
        <taxon>Gastropoda</taxon>
        <taxon>Caenogastropoda</taxon>
        <taxon>Sorbeoconcha</taxon>
        <taxon>Cerithioidea</taxon>
        <taxon>Batillariidae</taxon>
        <taxon>Batillaria</taxon>
    </lineage>
</organism>
<accession>A0ABD0K059</accession>
<name>A0ABD0K059_9CAEN</name>
<feature type="compositionally biased region" description="Basic residues" evidence="1">
    <location>
        <begin position="616"/>
        <end position="628"/>
    </location>
</feature>
<feature type="region of interest" description="Disordered" evidence="1">
    <location>
        <begin position="584"/>
        <end position="645"/>
    </location>
</feature>
<gene>
    <name evidence="4" type="ORF">BaRGS_00028047</name>
</gene>
<feature type="region of interest" description="Disordered" evidence="1">
    <location>
        <begin position="446"/>
        <end position="465"/>
    </location>
</feature>
<feature type="region of interest" description="Disordered" evidence="1">
    <location>
        <begin position="684"/>
        <end position="707"/>
    </location>
</feature>
<feature type="non-terminal residue" evidence="4">
    <location>
        <position position="1"/>
    </location>
</feature>
<feature type="compositionally biased region" description="Polar residues" evidence="1">
    <location>
        <begin position="593"/>
        <end position="603"/>
    </location>
</feature>
<evidence type="ECO:0000313" key="4">
    <source>
        <dbReference type="EMBL" id="KAK7480679.1"/>
    </source>
</evidence>
<dbReference type="InterPro" id="IPR007110">
    <property type="entry name" value="Ig-like_dom"/>
</dbReference>
<sequence length="707" mass="76154">HPGPPRLADCPYDTIEGSDLRCTCVPSETRPGKPVATVWWPGYSNTRELVVRNVRREDGNSVYTCQLAWGPHAPQTVDYTLRVAYPGTPERNSCSVWINAATWTVNGNCRIPKIYSSTGTYSCTWYQSHNGQPLPIVDGSYDYRLLVSPGTQEHPVGYVQTDPPNLPPVISGYTAVPEGADLRLTCTVTGGNPPVASVTFYCGDRADGSDTTEPPAVGQSSVTSVVNFDPFTAEDDGVTCVCHAHWSPRPELYTATSEVTLTVLRAKSPTVTSLTLNGDPDKITVNESAPRLDDTVQGQGSQSNPLVISSQETVQISLVAFPSPRMQSVVFLGTDFSDVDVSNDTGEHSTALQVDCQPSDDKLFIFFCTMNISDEDQAENGLYRMKLGNSFGSVDVFIKLHGIVKGEPEASEAVPLAAIAGGVGGAVALLVVIVIVTVAAISRRKKETSSQSQGIGNTPDEEAETDFEEHINVIYGMDEASAANLHSVPSPRPVAVAWKVSSQNKTMEEHDDDGLSYQAISDTRREPPHSADADYTTVAENQGDVNGPPDVYAVVDKTAKKNRPQTLAVSPSTSQHGDVYAQVNKGPKARHSATGSARQTQENRGPEHVNTDSRKAKPTVKPKRTSKRKSADADGGARRSSARGVRYNYENVGAFSPEHPSSPIINEVDMTQTPAADDEYNTLMISGRQPSESDKGQNPEYSHLGDI</sequence>
<comment type="caution">
    <text evidence="4">The sequence shown here is derived from an EMBL/GenBank/DDBJ whole genome shotgun (WGS) entry which is preliminary data.</text>
</comment>
<dbReference type="SUPFAM" id="SSF48726">
    <property type="entry name" value="Immunoglobulin"/>
    <property type="match status" value="1"/>
</dbReference>
<proteinExistence type="predicted"/>
<dbReference type="Proteomes" id="UP001519460">
    <property type="component" value="Unassembled WGS sequence"/>
</dbReference>
<feature type="domain" description="Ig-like" evidence="3">
    <location>
        <begin position="164"/>
        <end position="262"/>
    </location>
</feature>
<reference evidence="4 5" key="1">
    <citation type="journal article" date="2023" name="Sci. Data">
        <title>Genome assembly of the Korean intertidal mud-creeper Batillaria attramentaria.</title>
        <authorList>
            <person name="Patra A.K."/>
            <person name="Ho P.T."/>
            <person name="Jun S."/>
            <person name="Lee S.J."/>
            <person name="Kim Y."/>
            <person name="Won Y.J."/>
        </authorList>
    </citation>
    <scope>NUCLEOTIDE SEQUENCE [LARGE SCALE GENOMIC DNA]</scope>
    <source>
        <strain evidence="4">Wonlab-2016</strain>
    </source>
</reference>
<dbReference type="InterPro" id="IPR003599">
    <property type="entry name" value="Ig_sub"/>
</dbReference>
<feature type="compositionally biased region" description="Basic and acidic residues" evidence="1">
    <location>
        <begin position="604"/>
        <end position="615"/>
    </location>
</feature>
<feature type="compositionally biased region" description="Basic and acidic residues" evidence="1">
    <location>
        <begin position="522"/>
        <end position="531"/>
    </location>
</feature>
<dbReference type="PROSITE" id="PS50835">
    <property type="entry name" value="IG_LIKE"/>
    <property type="match status" value="2"/>
</dbReference>